<keyword evidence="6" id="KW-0539">Nucleus</keyword>
<dbReference type="EMBL" id="JRES01000615">
    <property type="protein sequence ID" value="KNC29847.1"/>
    <property type="molecule type" value="Genomic_DNA"/>
</dbReference>
<gene>
    <name evidence="8" type="ORF">FF38_00623</name>
</gene>
<dbReference type="AlphaFoldDB" id="A0A0L0CC90"/>
<dbReference type="STRING" id="7375.A0A0L0CC90"/>
<keyword evidence="4" id="KW-0560">Oxidoreductase</keyword>
<evidence type="ECO:0000256" key="6">
    <source>
        <dbReference type="ARBA" id="ARBA00023242"/>
    </source>
</evidence>
<protein>
    <recommendedName>
        <fullName evidence="7">JmjC domain-containing protein</fullName>
    </recommendedName>
</protein>
<comment type="caution">
    <text evidence="8">The sequence shown here is derived from an EMBL/GenBank/DDBJ whole genome shotgun (WGS) entry which is preliminary data.</text>
</comment>
<dbReference type="PROSITE" id="PS51184">
    <property type="entry name" value="JMJC"/>
    <property type="match status" value="1"/>
</dbReference>
<keyword evidence="5" id="KW-0408">Iron</keyword>
<dbReference type="PANTHER" id="PTHR12461">
    <property type="entry name" value="HYPOXIA-INDUCIBLE FACTOR 1 ALPHA INHIBITOR-RELATED"/>
    <property type="match status" value="1"/>
</dbReference>
<dbReference type="GO" id="GO:0005634">
    <property type="term" value="C:nucleus"/>
    <property type="evidence" value="ECO:0007669"/>
    <property type="project" value="UniProtKB-SubCell"/>
</dbReference>
<dbReference type="InterPro" id="IPR003347">
    <property type="entry name" value="JmjC_dom"/>
</dbReference>
<accession>A0A0L0CC90</accession>
<keyword evidence="3" id="KW-0479">Metal-binding</keyword>
<reference evidence="8 9" key="1">
    <citation type="journal article" date="2015" name="Nat. Commun.">
        <title>Lucilia cuprina genome unlocks parasitic fly biology to underpin future interventions.</title>
        <authorList>
            <person name="Anstead C.A."/>
            <person name="Korhonen P.K."/>
            <person name="Young N.D."/>
            <person name="Hall R.S."/>
            <person name="Jex A.R."/>
            <person name="Murali S.C."/>
            <person name="Hughes D.S."/>
            <person name="Lee S.F."/>
            <person name="Perry T."/>
            <person name="Stroehlein A.J."/>
            <person name="Ansell B.R."/>
            <person name="Breugelmans B."/>
            <person name="Hofmann A."/>
            <person name="Qu J."/>
            <person name="Dugan S."/>
            <person name="Lee S.L."/>
            <person name="Chao H."/>
            <person name="Dinh H."/>
            <person name="Han Y."/>
            <person name="Doddapaneni H.V."/>
            <person name="Worley K.C."/>
            <person name="Muzny D.M."/>
            <person name="Ioannidis P."/>
            <person name="Waterhouse R.M."/>
            <person name="Zdobnov E.M."/>
            <person name="James P.J."/>
            <person name="Bagnall N.H."/>
            <person name="Kotze A.C."/>
            <person name="Gibbs R.A."/>
            <person name="Richards S."/>
            <person name="Batterham P."/>
            <person name="Gasser R.B."/>
        </authorList>
    </citation>
    <scope>NUCLEOTIDE SEQUENCE [LARGE SCALE GENOMIC DNA]</scope>
    <source>
        <strain evidence="8 9">LS</strain>
        <tissue evidence="8">Full body</tissue>
    </source>
</reference>
<dbReference type="PANTHER" id="PTHR12461:SF106">
    <property type="entry name" value="BIFUNCTIONAL PEPTIDASE AND ARGINYL-HYDROXYLASE JMJD5"/>
    <property type="match status" value="1"/>
</dbReference>
<comment type="subcellular location">
    <subcellularLocation>
        <location evidence="2">Nucleus</location>
    </subcellularLocation>
</comment>
<evidence type="ECO:0000256" key="5">
    <source>
        <dbReference type="ARBA" id="ARBA00023004"/>
    </source>
</evidence>
<evidence type="ECO:0000259" key="7">
    <source>
        <dbReference type="PROSITE" id="PS51184"/>
    </source>
</evidence>
<evidence type="ECO:0000256" key="1">
    <source>
        <dbReference type="ARBA" id="ARBA00001954"/>
    </source>
</evidence>
<dbReference type="OrthoDB" id="47172at2759"/>
<dbReference type="InterPro" id="IPR041667">
    <property type="entry name" value="Cupin_8"/>
</dbReference>
<dbReference type="SUPFAM" id="SSF51197">
    <property type="entry name" value="Clavaminate synthase-like"/>
    <property type="match status" value="1"/>
</dbReference>
<evidence type="ECO:0000256" key="3">
    <source>
        <dbReference type="ARBA" id="ARBA00022723"/>
    </source>
</evidence>
<name>A0A0L0CC90_LUCCU</name>
<evidence type="ECO:0000313" key="8">
    <source>
        <dbReference type="EMBL" id="KNC29847.1"/>
    </source>
</evidence>
<evidence type="ECO:0000313" key="9">
    <source>
        <dbReference type="Proteomes" id="UP000037069"/>
    </source>
</evidence>
<dbReference type="Proteomes" id="UP000037069">
    <property type="component" value="Unassembled WGS sequence"/>
</dbReference>
<proteinExistence type="predicted"/>
<dbReference type="Gene3D" id="2.60.120.650">
    <property type="entry name" value="Cupin"/>
    <property type="match status" value="1"/>
</dbReference>
<dbReference type="OMA" id="TINHWPA"/>
<sequence length="401" mass="46824">MQENITNLLNLLPNLEDINKICLKENEANYILKKVSNDLLANKETSPDEIEETAFLVQSLVDKCWERIHTGHFSKVPLEIRKIYTLACYFKILLLLIESTDSRQLEKCSVLLDDAILIGCTQDIYDKSQQFKDILIEILDKHLDPCHNLKLLIIENPPRLNINCDILQLNKPSVLEFKQKCFDTQQPALLLNTFQHWPALEKWRDLNYILKIAGNRTVPIEIGSNYANDEWSQQLMKIKDFLKRQFSHNTEQSTDIEYLAQHELFEQIPQLKKDFFIPDYCSFGNSKEAIDIKAWLGPKGTISPLHYDPKHNLLCQVFGSKSIILASPEDTPNLYPHEGEFLQNTSQIDAKNLNLEQFPRLEKVKFYYLTLQPGDCLYMPPKWWHYVQSNSPSFSVSFWWE</sequence>
<dbReference type="SMART" id="SM00558">
    <property type="entry name" value="JmjC"/>
    <property type="match status" value="1"/>
</dbReference>
<dbReference type="Pfam" id="PF13621">
    <property type="entry name" value="Cupin_8"/>
    <property type="match status" value="1"/>
</dbReference>
<dbReference type="FunFam" id="2.60.120.650:FF:000052">
    <property type="entry name" value="Predicted protein"/>
    <property type="match status" value="1"/>
</dbReference>
<evidence type="ECO:0000256" key="4">
    <source>
        <dbReference type="ARBA" id="ARBA00023002"/>
    </source>
</evidence>
<dbReference type="GO" id="GO:0046872">
    <property type="term" value="F:metal ion binding"/>
    <property type="evidence" value="ECO:0007669"/>
    <property type="project" value="UniProtKB-KW"/>
</dbReference>
<comment type="cofactor">
    <cofactor evidence="1">
        <name>Fe(2+)</name>
        <dbReference type="ChEBI" id="CHEBI:29033"/>
    </cofactor>
</comment>
<evidence type="ECO:0000256" key="2">
    <source>
        <dbReference type="ARBA" id="ARBA00004123"/>
    </source>
</evidence>
<keyword evidence="9" id="KW-1185">Reference proteome</keyword>
<dbReference type="GO" id="GO:0051864">
    <property type="term" value="F:histone H3K36 demethylase activity"/>
    <property type="evidence" value="ECO:0007669"/>
    <property type="project" value="TreeGrafter"/>
</dbReference>
<organism evidence="8 9">
    <name type="scientific">Lucilia cuprina</name>
    <name type="common">Green bottle fly</name>
    <name type="synonym">Australian sheep blowfly</name>
    <dbReference type="NCBI Taxonomy" id="7375"/>
    <lineage>
        <taxon>Eukaryota</taxon>
        <taxon>Metazoa</taxon>
        <taxon>Ecdysozoa</taxon>
        <taxon>Arthropoda</taxon>
        <taxon>Hexapoda</taxon>
        <taxon>Insecta</taxon>
        <taxon>Pterygota</taxon>
        <taxon>Neoptera</taxon>
        <taxon>Endopterygota</taxon>
        <taxon>Diptera</taxon>
        <taxon>Brachycera</taxon>
        <taxon>Muscomorpha</taxon>
        <taxon>Oestroidea</taxon>
        <taxon>Calliphoridae</taxon>
        <taxon>Luciliinae</taxon>
        <taxon>Lucilia</taxon>
    </lineage>
</organism>
<feature type="domain" description="JmjC" evidence="7">
    <location>
        <begin position="266"/>
        <end position="401"/>
    </location>
</feature>